<dbReference type="Proteomes" id="UP000095283">
    <property type="component" value="Unplaced"/>
</dbReference>
<sequence>MTSGQGVEHSHQVGMEFTSMVNHVHKVRLRTYNHNALIRMPLVTIPNGLAPPVTMNAPSIVTGGSTTFIPSQLSPLAMSQPMTSSTLNVSFAVAAVKCFAKALQLAPGVLYVIYLLRNPQKAQKFKLGGCREMKYLQSAVEIVA</sequence>
<name>A0A1I7WNB4_HETBA</name>
<evidence type="ECO:0000313" key="1">
    <source>
        <dbReference type="Proteomes" id="UP000095283"/>
    </source>
</evidence>
<keyword evidence="1" id="KW-1185">Reference proteome</keyword>
<organism evidence="1 2">
    <name type="scientific">Heterorhabditis bacteriophora</name>
    <name type="common">Entomopathogenic nematode worm</name>
    <dbReference type="NCBI Taxonomy" id="37862"/>
    <lineage>
        <taxon>Eukaryota</taxon>
        <taxon>Metazoa</taxon>
        <taxon>Ecdysozoa</taxon>
        <taxon>Nematoda</taxon>
        <taxon>Chromadorea</taxon>
        <taxon>Rhabditida</taxon>
        <taxon>Rhabditina</taxon>
        <taxon>Rhabditomorpha</taxon>
        <taxon>Strongyloidea</taxon>
        <taxon>Heterorhabditidae</taxon>
        <taxon>Heterorhabditis</taxon>
    </lineage>
</organism>
<dbReference type="WBParaSite" id="Hba_06640">
    <property type="protein sequence ID" value="Hba_06640"/>
    <property type="gene ID" value="Hba_06640"/>
</dbReference>
<proteinExistence type="predicted"/>
<reference evidence="2" key="1">
    <citation type="submission" date="2016-11" db="UniProtKB">
        <authorList>
            <consortium name="WormBaseParasite"/>
        </authorList>
    </citation>
    <scope>IDENTIFICATION</scope>
</reference>
<protein>
    <submittedName>
        <fullName evidence="2">Transmembrane protein</fullName>
    </submittedName>
</protein>
<accession>A0A1I7WNB4</accession>
<evidence type="ECO:0000313" key="2">
    <source>
        <dbReference type="WBParaSite" id="Hba_06640"/>
    </source>
</evidence>
<dbReference type="AlphaFoldDB" id="A0A1I7WNB4"/>